<feature type="domain" description="DUF6570" evidence="2">
    <location>
        <begin position="410"/>
        <end position="538"/>
    </location>
</feature>
<dbReference type="Pfam" id="PF20209">
    <property type="entry name" value="DUF6570"/>
    <property type="match status" value="1"/>
</dbReference>
<dbReference type="OrthoDB" id="10335757at2759"/>
<accession>A0A8J2RNA4</accession>
<feature type="region of interest" description="Disordered" evidence="1">
    <location>
        <begin position="156"/>
        <end position="176"/>
    </location>
</feature>
<reference evidence="3" key="1">
    <citation type="submission" date="2021-11" db="EMBL/GenBank/DDBJ databases">
        <authorList>
            <person name="Schell T."/>
        </authorList>
    </citation>
    <scope>NUCLEOTIDE SEQUENCE</scope>
    <source>
        <strain evidence="3">M5</strain>
    </source>
</reference>
<keyword evidence="4" id="KW-1185">Reference proteome</keyword>
<dbReference type="EMBL" id="CAKKLH010000201">
    <property type="protein sequence ID" value="CAH0105806.1"/>
    <property type="molecule type" value="Genomic_DNA"/>
</dbReference>
<evidence type="ECO:0000259" key="2">
    <source>
        <dbReference type="Pfam" id="PF20209"/>
    </source>
</evidence>
<organism evidence="3 4">
    <name type="scientific">Daphnia galeata</name>
    <dbReference type="NCBI Taxonomy" id="27404"/>
    <lineage>
        <taxon>Eukaryota</taxon>
        <taxon>Metazoa</taxon>
        <taxon>Ecdysozoa</taxon>
        <taxon>Arthropoda</taxon>
        <taxon>Crustacea</taxon>
        <taxon>Branchiopoda</taxon>
        <taxon>Diplostraca</taxon>
        <taxon>Cladocera</taxon>
        <taxon>Anomopoda</taxon>
        <taxon>Daphniidae</taxon>
        <taxon>Daphnia</taxon>
    </lineage>
</organism>
<dbReference type="AlphaFoldDB" id="A0A8J2RNA4"/>
<feature type="region of interest" description="Disordered" evidence="1">
    <location>
        <begin position="637"/>
        <end position="657"/>
    </location>
</feature>
<name>A0A8J2RNA4_9CRUS</name>
<proteinExistence type="predicted"/>
<evidence type="ECO:0000313" key="3">
    <source>
        <dbReference type="EMBL" id="CAH0105806.1"/>
    </source>
</evidence>
<evidence type="ECO:0000256" key="1">
    <source>
        <dbReference type="SAM" id="MobiDB-lite"/>
    </source>
</evidence>
<dbReference type="Proteomes" id="UP000789390">
    <property type="component" value="Unassembled WGS sequence"/>
</dbReference>
<dbReference type="InterPro" id="IPR046700">
    <property type="entry name" value="DUF6570"/>
</dbReference>
<gene>
    <name evidence="3" type="ORF">DGAL_LOCUS8877</name>
</gene>
<comment type="caution">
    <text evidence="3">The sequence shown here is derived from an EMBL/GenBank/DDBJ whole genome shotgun (WGS) entry which is preliminary data.</text>
</comment>
<protein>
    <recommendedName>
        <fullName evidence="2">DUF6570 domain-containing protein</fullName>
    </recommendedName>
</protein>
<sequence>MASKSTVEQCSVGKHVDSPCFLSRHVKENFDLHPLDDLDEDTRLTIQFRTNLKSIPSICAHQKAAYTTRFKQLKQSKKCDNPFDTHLKTKRPLGVKLVHLALCIKLDATQHKFHVYPGQHLCLNCFQQLELLTLITNEIEQPSVPNLQSDVSNVTNISSSHKKQNSPTKVSITKSSLRHQNSVLNTKRDENIEMVEILRKSEKEKNEYIPLNNHNEILSTDMKYSPSGEQMENAETNIVAALMTLVTNTGLGRFFDSSTLIDNWQEAASLDSTTPPPQYIANLINDITHNVTEADMGRIVDEFQQSWNIEARLFACASCVIKAFEMGADQSCSLSIDELDSWIMSDSDKDDLLTIPIKFRSMASYYQSTTNGQFYHLHREFVTTEPTTSSNSPVLKHVTLFLCCYEAATHAGIDFGNSDRINLPKLTLAEEYVIATARLFVLIIKLAGYQHAERKELERELQKAHVKQHTGIFPCLENLYDTLSIAFVGSDLQWAALVANKSHRSFKPIRVRSTVIYMWLVALKACNSRYRDIIIDQSEEMEATLESIPDELIRRATVVGDESEIQIDRLVHQQAQTPDTMNDINSDDQLRDDPLTYPMSLLTRSGCPEQQTTSASATALTSIAKSVEDVINVERRKNSSETFPTADDTEETSEHNDHCIDIEQSTEPLNEFEQNDHLLYSAFPHLFPLGKGLRRTGSVPQKDVYHMENQWHGKFAKCLRFQFLLFDQLQRHSAARAVKASVLSNTVSMTKFSEMISDPSFIAKLEHAKNNPNAAESKALLAKMTPHISLVNRKVPYSTAERTAAVGHLMNMVRYYGAPSIFNTISLDDVHGMLNIRLTLNMKDNLTFPATNEGFAEAMRRQEPEFQAIPIHSSALRILLAEGPAFAANMYYKSSMAVFIHLFGTPPDCSGKKKSVPDVKNSAYCYL</sequence>
<evidence type="ECO:0000313" key="4">
    <source>
        <dbReference type="Proteomes" id="UP000789390"/>
    </source>
</evidence>